<proteinExistence type="predicted"/>
<dbReference type="PANTHER" id="PTHR43143:SF6">
    <property type="entry name" value="BLL3016 PROTEIN"/>
    <property type="match status" value="1"/>
</dbReference>
<feature type="domain" description="Calcineurin-like phosphoesterase" evidence="2">
    <location>
        <begin position="175"/>
        <end position="321"/>
    </location>
</feature>
<sequence length="521" mass="57413">MSRISAACVLLLLLCAGGPATAGTATRVLEGRVLADRDGDGRADRPREGIGGVALSNGRELVRSGPDGRYRITLRDGDTLLLIKPADWQPALRADGLPDIWQHERRKASRGLRYGGLPRSRASGTFVLRPAPAVHDPFEIRVFGDPQPKSALEVEHFRRDIVEPLIGRPARLGITLGDIVDDDLSLYPSMLAAMRRLDTPWLHVPGNHDLDFDAATDAGSLETFRAHFGPDTLAWEEPGVSVIGLDDVIYDPESRRYAGGLREDQLAFLEAYLGALPADRLVVLAVHIPLFGSFDAADRQRLFALLRRFDKVLVLSAHSHTQRHVFYGEAEGWHGAEPLHEYNVGATCGGYWGGLPDAEGVPDARMADGTPNGYATLMVEPGGDYRLRWTAARDADDPAMHLHAPKVLRRGAYPGVPVVANVYMADSDSRVEARIGDGPWQPMRRVEAADPVMLAINLADDAAGELRSFNRLPQAVDSTHLFMLNLPTDLELGEHRIEVRVFDRWRGELRAETRYRIADWP</sequence>
<comment type="caution">
    <text evidence="4">The sequence shown here is derived from an EMBL/GenBank/DDBJ whole genome shotgun (WGS) entry which is preliminary data.</text>
</comment>
<dbReference type="InterPro" id="IPR032288">
    <property type="entry name" value="Metallophos_C"/>
</dbReference>
<dbReference type="SUPFAM" id="SSF56300">
    <property type="entry name" value="Metallo-dependent phosphatases"/>
    <property type="match status" value="1"/>
</dbReference>
<dbReference type="EMBL" id="JALNMH010000017">
    <property type="protein sequence ID" value="MCK7595408.1"/>
    <property type="molecule type" value="Genomic_DNA"/>
</dbReference>
<dbReference type="Pfam" id="PF16370">
    <property type="entry name" value="MetallophosC"/>
    <property type="match status" value="1"/>
</dbReference>
<protein>
    <submittedName>
        <fullName evidence="4">Calcineurin-like phosphoesterase family protein</fullName>
    </submittedName>
</protein>
<feature type="chain" id="PRO_5047489550" evidence="1">
    <location>
        <begin position="23"/>
        <end position="521"/>
    </location>
</feature>
<dbReference type="InterPro" id="IPR051918">
    <property type="entry name" value="STPP_CPPED1"/>
</dbReference>
<dbReference type="Gene3D" id="3.60.21.10">
    <property type="match status" value="1"/>
</dbReference>
<evidence type="ECO:0000313" key="4">
    <source>
        <dbReference type="EMBL" id="MCK7595408.1"/>
    </source>
</evidence>
<keyword evidence="1" id="KW-0732">Signal</keyword>
<feature type="domain" description="Calcineurin-like phosphoesterase C-terminal" evidence="3">
    <location>
        <begin position="341"/>
        <end position="505"/>
    </location>
</feature>
<evidence type="ECO:0000256" key="1">
    <source>
        <dbReference type="SAM" id="SignalP"/>
    </source>
</evidence>
<dbReference type="PANTHER" id="PTHR43143">
    <property type="entry name" value="METALLOPHOSPHOESTERASE, CALCINEURIN SUPERFAMILY"/>
    <property type="match status" value="1"/>
</dbReference>
<dbReference type="Proteomes" id="UP001431449">
    <property type="component" value="Unassembled WGS sequence"/>
</dbReference>
<dbReference type="InterPro" id="IPR004843">
    <property type="entry name" value="Calcineurin-like_PHP"/>
</dbReference>
<organism evidence="4 5">
    <name type="scientific">Pseudomarimonas salicorniae</name>
    <dbReference type="NCBI Taxonomy" id="2933270"/>
    <lineage>
        <taxon>Bacteria</taxon>
        <taxon>Pseudomonadati</taxon>
        <taxon>Pseudomonadota</taxon>
        <taxon>Gammaproteobacteria</taxon>
        <taxon>Lysobacterales</taxon>
        <taxon>Lysobacteraceae</taxon>
        <taxon>Pseudomarimonas</taxon>
    </lineage>
</organism>
<feature type="signal peptide" evidence="1">
    <location>
        <begin position="1"/>
        <end position="22"/>
    </location>
</feature>
<evidence type="ECO:0000259" key="2">
    <source>
        <dbReference type="Pfam" id="PF00149"/>
    </source>
</evidence>
<gene>
    <name evidence="4" type="ORF">M0G41_17245</name>
</gene>
<evidence type="ECO:0000259" key="3">
    <source>
        <dbReference type="Pfam" id="PF16370"/>
    </source>
</evidence>
<dbReference type="RefSeq" id="WP_248211344.1">
    <property type="nucleotide sequence ID" value="NZ_JALNMH010000017.1"/>
</dbReference>
<reference evidence="4" key="1">
    <citation type="submission" date="2022-04" db="EMBL/GenBank/DDBJ databases">
        <title>Lysobacter sp. CAU 1642 isolated from sea sand.</title>
        <authorList>
            <person name="Kim W."/>
        </authorList>
    </citation>
    <scope>NUCLEOTIDE SEQUENCE</scope>
    <source>
        <strain evidence="4">CAU 1642</strain>
    </source>
</reference>
<name>A0ABT0GLV9_9GAMM</name>
<accession>A0ABT0GLV9</accession>
<dbReference type="Pfam" id="PF00149">
    <property type="entry name" value="Metallophos"/>
    <property type="match status" value="1"/>
</dbReference>
<dbReference type="InterPro" id="IPR029052">
    <property type="entry name" value="Metallo-depent_PP-like"/>
</dbReference>
<keyword evidence="5" id="KW-1185">Reference proteome</keyword>
<evidence type="ECO:0000313" key="5">
    <source>
        <dbReference type="Proteomes" id="UP001431449"/>
    </source>
</evidence>